<dbReference type="InterPro" id="IPR036884">
    <property type="entry name" value="2Fe-2S-bd_dom_sf"/>
</dbReference>
<organism evidence="7 8">
    <name type="scientific">Nocardioides kongjuensis</name>
    <dbReference type="NCBI Taxonomy" id="349522"/>
    <lineage>
        <taxon>Bacteria</taxon>
        <taxon>Bacillati</taxon>
        <taxon>Actinomycetota</taxon>
        <taxon>Actinomycetes</taxon>
        <taxon>Propionibacteriales</taxon>
        <taxon>Nocardioidaceae</taxon>
        <taxon>Nocardioides</taxon>
    </lineage>
</organism>
<dbReference type="Pfam" id="PF01799">
    <property type="entry name" value="Fer2_2"/>
    <property type="match status" value="1"/>
</dbReference>
<dbReference type="InterPro" id="IPR006058">
    <property type="entry name" value="2Fe2S_fd_BS"/>
</dbReference>
<dbReference type="PANTHER" id="PTHR44379:SF8">
    <property type="entry name" value="XANTHINE DEHYDROGENASE IRON-SULFUR-BINDING SUBUNIT XDHC-RELATED"/>
    <property type="match status" value="1"/>
</dbReference>
<dbReference type="InterPro" id="IPR001041">
    <property type="entry name" value="2Fe-2S_ferredoxin-type"/>
</dbReference>
<keyword evidence="3" id="KW-0560">Oxidoreductase</keyword>
<dbReference type="GO" id="GO:0046872">
    <property type="term" value="F:metal ion binding"/>
    <property type="evidence" value="ECO:0007669"/>
    <property type="project" value="UniProtKB-KW"/>
</dbReference>
<dbReference type="PROSITE" id="PS00197">
    <property type="entry name" value="2FE2S_FER_1"/>
    <property type="match status" value="1"/>
</dbReference>
<feature type="domain" description="2Fe-2S ferredoxin-type" evidence="6">
    <location>
        <begin position="1"/>
        <end position="77"/>
    </location>
</feature>
<dbReference type="SUPFAM" id="SSF47741">
    <property type="entry name" value="CO dehydrogenase ISP C-domain like"/>
    <property type="match status" value="1"/>
</dbReference>
<protein>
    <submittedName>
        <fullName evidence="7">Aerobic-type carbon monoxide dehydrogenase small subunit (CoxS/CutS family)</fullName>
    </submittedName>
</protein>
<evidence type="ECO:0000256" key="1">
    <source>
        <dbReference type="ARBA" id="ARBA00022714"/>
    </source>
</evidence>
<accession>A0A852RMS3</accession>
<dbReference type="InterPro" id="IPR012675">
    <property type="entry name" value="Beta-grasp_dom_sf"/>
</dbReference>
<dbReference type="SUPFAM" id="SSF54292">
    <property type="entry name" value="2Fe-2S ferredoxin-like"/>
    <property type="match status" value="1"/>
</dbReference>
<dbReference type="PANTHER" id="PTHR44379">
    <property type="entry name" value="OXIDOREDUCTASE WITH IRON-SULFUR SUBUNIT"/>
    <property type="match status" value="1"/>
</dbReference>
<evidence type="ECO:0000259" key="6">
    <source>
        <dbReference type="PROSITE" id="PS51085"/>
    </source>
</evidence>
<evidence type="ECO:0000256" key="4">
    <source>
        <dbReference type="ARBA" id="ARBA00023004"/>
    </source>
</evidence>
<dbReference type="InterPro" id="IPR002888">
    <property type="entry name" value="2Fe-2S-bd"/>
</dbReference>
<reference evidence="7 8" key="1">
    <citation type="submission" date="2020-07" db="EMBL/GenBank/DDBJ databases">
        <title>Sequencing the genomes of 1000 actinobacteria strains.</title>
        <authorList>
            <person name="Klenk H.-P."/>
        </authorList>
    </citation>
    <scope>NUCLEOTIDE SEQUENCE [LARGE SCALE GENOMIC DNA]</scope>
    <source>
        <strain evidence="7 8">DSM 19082</strain>
    </source>
</reference>
<dbReference type="InterPro" id="IPR051452">
    <property type="entry name" value="Diverse_Oxidoreductases"/>
</dbReference>
<gene>
    <name evidence="7" type="ORF">BJ958_000880</name>
</gene>
<name>A0A852RMS3_9ACTN</name>
<keyword evidence="2" id="KW-0479">Metal-binding</keyword>
<dbReference type="EMBL" id="JACCBF010000001">
    <property type="protein sequence ID" value="NYD29334.1"/>
    <property type="molecule type" value="Genomic_DNA"/>
</dbReference>
<comment type="caution">
    <text evidence="7">The sequence shown here is derived from an EMBL/GenBank/DDBJ whole genome shotgun (WGS) entry which is preliminary data.</text>
</comment>
<proteinExistence type="predicted"/>
<dbReference type="Pfam" id="PF00111">
    <property type="entry name" value="Fer2"/>
    <property type="match status" value="1"/>
</dbReference>
<keyword evidence="8" id="KW-1185">Reference proteome</keyword>
<evidence type="ECO:0000256" key="3">
    <source>
        <dbReference type="ARBA" id="ARBA00023002"/>
    </source>
</evidence>
<dbReference type="GO" id="GO:0016491">
    <property type="term" value="F:oxidoreductase activity"/>
    <property type="evidence" value="ECO:0007669"/>
    <property type="project" value="UniProtKB-KW"/>
</dbReference>
<dbReference type="PROSITE" id="PS51085">
    <property type="entry name" value="2FE2S_FER_2"/>
    <property type="match status" value="1"/>
</dbReference>
<keyword evidence="1" id="KW-0001">2Fe-2S</keyword>
<sequence length="147" mass="15665">MDLTLRVNGRTVEVDAEPQTMLVEVLREQVGLTGPRATCGVGLCGTCTVLLDGQPVSSCILMAPLAVGREITTVEGLPEDDTVVSCFDRNHAFQCGYCIPGMVLTAKDMVESGRAGSRDEIREGLGGNLCRCGCYLKIIDAIEEAAR</sequence>
<evidence type="ECO:0000256" key="5">
    <source>
        <dbReference type="ARBA" id="ARBA00023014"/>
    </source>
</evidence>
<dbReference type="RefSeq" id="WP_179725721.1">
    <property type="nucleotide sequence ID" value="NZ_BAABEF010000001.1"/>
</dbReference>
<dbReference type="CDD" id="cd00207">
    <property type="entry name" value="fer2"/>
    <property type="match status" value="1"/>
</dbReference>
<dbReference type="GO" id="GO:0051537">
    <property type="term" value="F:2 iron, 2 sulfur cluster binding"/>
    <property type="evidence" value="ECO:0007669"/>
    <property type="project" value="UniProtKB-KW"/>
</dbReference>
<dbReference type="AlphaFoldDB" id="A0A852RMS3"/>
<keyword evidence="4" id="KW-0408">Iron</keyword>
<dbReference type="Gene3D" id="3.10.20.30">
    <property type="match status" value="1"/>
</dbReference>
<dbReference type="Gene3D" id="1.10.150.120">
    <property type="entry name" value="[2Fe-2S]-binding domain"/>
    <property type="match status" value="1"/>
</dbReference>
<evidence type="ECO:0000313" key="7">
    <source>
        <dbReference type="EMBL" id="NYD29334.1"/>
    </source>
</evidence>
<dbReference type="InterPro" id="IPR036010">
    <property type="entry name" value="2Fe-2S_ferredoxin-like_sf"/>
</dbReference>
<evidence type="ECO:0000313" key="8">
    <source>
        <dbReference type="Proteomes" id="UP000582231"/>
    </source>
</evidence>
<dbReference type="Proteomes" id="UP000582231">
    <property type="component" value="Unassembled WGS sequence"/>
</dbReference>
<evidence type="ECO:0000256" key="2">
    <source>
        <dbReference type="ARBA" id="ARBA00022723"/>
    </source>
</evidence>
<keyword evidence="5" id="KW-0411">Iron-sulfur</keyword>